<dbReference type="SUPFAM" id="SSF158504">
    <property type="entry name" value="BH2638-like"/>
    <property type="match status" value="1"/>
</dbReference>
<keyword evidence="2" id="KW-1185">Reference proteome</keyword>
<evidence type="ECO:0000313" key="2">
    <source>
        <dbReference type="Proteomes" id="UP000189941"/>
    </source>
</evidence>
<reference evidence="2" key="1">
    <citation type="submission" date="2017-02" db="EMBL/GenBank/DDBJ databases">
        <authorList>
            <person name="Varghese N."/>
            <person name="Submissions S."/>
        </authorList>
    </citation>
    <scope>NUCLEOTIDE SEQUENCE [LARGE SCALE GENOMIC DNA]</scope>
    <source>
        <strain evidence="2">DSM 15739</strain>
    </source>
</reference>
<dbReference type="Gene3D" id="1.10.220.80">
    <property type="entry name" value="BH2638-like"/>
    <property type="match status" value="1"/>
</dbReference>
<dbReference type="NCBIfam" id="NF003353">
    <property type="entry name" value="PRK04387.1"/>
    <property type="match status" value="1"/>
</dbReference>
<dbReference type="EMBL" id="FUWO01000010">
    <property type="protein sequence ID" value="SJZ60311.1"/>
    <property type="molecule type" value="Genomic_DNA"/>
</dbReference>
<protein>
    <submittedName>
        <fullName evidence="1">Uncharacterized protein YktA, UPF0223 family</fullName>
    </submittedName>
</protein>
<dbReference type="OrthoDB" id="1649074at2"/>
<dbReference type="RefSeq" id="WP_078756022.1">
    <property type="nucleotide sequence ID" value="NZ_FUWO01000010.1"/>
</dbReference>
<dbReference type="PIRSF" id="PIRSF037260">
    <property type="entry name" value="UPF0223"/>
    <property type="match status" value="1"/>
</dbReference>
<dbReference type="Pfam" id="PF05256">
    <property type="entry name" value="UPF0223"/>
    <property type="match status" value="1"/>
</dbReference>
<accession>A0A1T4M083</accession>
<dbReference type="AlphaFoldDB" id="A0A1T4M083"/>
<sequence>MQNYAYPIDSDWSTDETVKVVEFLAAVEQVYESSMDVKEFSIKYQKFKEVVTSISGEKQLDKVFQSESGYSIYQAVKLMKELNKTETKNKKMRIN</sequence>
<dbReference type="STRING" id="1121925.SAMN02746011_01268"/>
<dbReference type="InterPro" id="IPR007920">
    <property type="entry name" value="UPF0223"/>
</dbReference>
<organism evidence="1 2">
    <name type="scientific">Globicatella sulfidifaciens DSM 15739</name>
    <dbReference type="NCBI Taxonomy" id="1121925"/>
    <lineage>
        <taxon>Bacteria</taxon>
        <taxon>Bacillati</taxon>
        <taxon>Bacillota</taxon>
        <taxon>Bacilli</taxon>
        <taxon>Lactobacillales</taxon>
        <taxon>Aerococcaceae</taxon>
        <taxon>Globicatella</taxon>
    </lineage>
</organism>
<proteinExistence type="predicted"/>
<name>A0A1T4M083_9LACT</name>
<gene>
    <name evidence="1" type="ORF">SAMN02746011_01268</name>
</gene>
<dbReference type="InterPro" id="IPR023324">
    <property type="entry name" value="BH2638-like_sf"/>
</dbReference>
<dbReference type="Proteomes" id="UP000189941">
    <property type="component" value="Unassembled WGS sequence"/>
</dbReference>
<evidence type="ECO:0000313" key="1">
    <source>
        <dbReference type="EMBL" id="SJZ60311.1"/>
    </source>
</evidence>